<evidence type="ECO:0000256" key="5">
    <source>
        <dbReference type="SAM" id="SignalP"/>
    </source>
</evidence>
<dbReference type="PANTHER" id="PTHR34135:SF2">
    <property type="entry name" value="LYSOZYME"/>
    <property type="match status" value="1"/>
</dbReference>
<name>A0A1L8STK6_9ENTE</name>
<dbReference type="GO" id="GO:0016998">
    <property type="term" value="P:cell wall macromolecule catabolic process"/>
    <property type="evidence" value="ECO:0007669"/>
    <property type="project" value="InterPro"/>
</dbReference>
<sequence length="479" mass="53062">MKKKILGLSLLVTVCLGLAKTVSAEESVTVNDGNEISTSEVVGSETTSTSASQATSQTSEQIISSSNEVESTESTENTENTENTESEEAAPVVESQIDTAEGTMMLPKGRSDLAPSIQLFSAIPTVPVTNTNTPSKSFIDISSHNGNISVANFQKIKSYGITGVVVKLTEATSYINPYAQAQINNAKAAGLKVSAYHYSWFVNDAQAVAEANYFSAAARRFGLDNSTVMVNDIEEPQIAGKGNHTNNSKAFENRLKALGFGNVRHYIGLNWINSGRINAATLGNKNIWVAAYPYNLSTQNFYTQYGAWQWSSQLTFPGISGNFDINADYTGMFSNPAPKPPSNNSIPMYRLYNPNNYEHFYTANLNEKNHLVKIGWGRYEGIAWNAPSTGAPVYRLYNSTLRDHHYTLDWNEVKVLTTKHKWTYEGIAWYSDNNKSVKIHRLFNPGLRSGSHHYTKDQNEVNVLRTRGWKYEGIGWYAK</sequence>
<feature type="compositionally biased region" description="Low complexity" evidence="4">
    <location>
        <begin position="37"/>
        <end position="81"/>
    </location>
</feature>
<feature type="domain" description="DUF5648" evidence="6">
    <location>
        <begin position="347"/>
        <end position="478"/>
    </location>
</feature>
<keyword evidence="3" id="KW-0326">Glycosidase</keyword>
<dbReference type="RefSeq" id="WP_071862779.1">
    <property type="nucleotide sequence ID" value="NZ_CP151540.1"/>
</dbReference>
<dbReference type="EMBL" id="JXKM01000008">
    <property type="protein sequence ID" value="OJG35192.1"/>
    <property type="molecule type" value="Genomic_DNA"/>
</dbReference>
<evidence type="ECO:0000256" key="1">
    <source>
        <dbReference type="ARBA" id="ARBA00010646"/>
    </source>
</evidence>
<keyword evidence="2" id="KW-0378">Hydrolase</keyword>
<dbReference type="InterPro" id="IPR017853">
    <property type="entry name" value="GH"/>
</dbReference>
<feature type="signal peptide" evidence="5">
    <location>
        <begin position="1"/>
        <end position="24"/>
    </location>
</feature>
<dbReference type="Pfam" id="PF18885">
    <property type="entry name" value="DUF5648"/>
    <property type="match status" value="1"/>
</dbReference>
<protein>
    <recommendedName>
        <fullName evidence="6">DUF5648 domain-containing protein</fullName>
    </recommendedName>
</protein>
<keyword evidence="5" id="KW-0732">Signal</keyword>
<dbReference type="GO" id="GO:0016052">
    <property type="term" value="P:carbohydrate catabolic process"/>
    <property type="evidence" value="ECO:0007669"/>
    <property type="project" value="TreeGrafter"/>
</dbReference>
<dbReference type="InterPro" id="IPR018077">
    <property type="entry name" value="Glyco_hydro_fam25_subgr"/>
</dbReference>
<dbReference type="GO" id="GO:0003796">
    <property type="term" value="F:lysozyme activity"/>
    <property type="evidence" value="ECO:0007669"/>
    <property type="project" value="InterPro"/>
</dbReference>
<proteinExistence type="inferred from homology"/>
<feature type="region of interest" description="Disordered" evidence="4">
    <location>
        <begin position="35"/>
        <end position="92"/>
    </location>
</feature>
<dbReference type="CDD" id="cd06522">
    <property type="entry name" value="GH25_AtlA-like"/>
    <property type="match status" value="1"/>
</dbReference>
<keyword evidence="8" id="KW-1185">Reference proteome</keyword>
<dbReference type="InterPro" id="IPR043708">
    <property type="entry name" value="DUF5648"/>
</dbReference>
<dbReference type="GO" id="GO:0009253">
    <property type="term" value="P:peptidoglycan catabolic process"/>
    <property type="evidence" value="ECO:0007669"/>
    <property type="project" value="InterPro"/>
</dbReference>
<evidence type="ECO:0000313" key="8">
    <source>
        <dbReference type="Proteomes" id="UP000183700"/>
    </source>
</evidence>
<reference evidence="7 8" key="1">
    <citation type="submission" date="2014-12" db="EMBL/GenBank/DDBJ databases">
        <title>Draft genome sequences of 29 type strains of Enterococci.</title>
        <authorList>
            <person name="Zhong Z."/>
            <person name="Sun Z."/>
            <person name="Liu W."/>
            <person name="Zhang W."/>
            <person name="Zhang H."/>
        </authorList>
    </citation>
    <scope>NUCLEOTIDE SEQUENCE [LARGE SCALE GENOMIC DNA]</scope>
    <source>
        <strain evidence="7 8">DSM 22802</strain>
    </source>
</reference>
<dbReference type="PANTHER" id="PTHR34135">
    <property type="entry name" value="LYSOZYME"/>
    <property type="match status" value="1"/>
</dbReference>
<dbReference type="Gene3D" id="3.20.20.80">
    <property type="entry name" value="Glycosidases"/>
    <property type="match status" value="1"/>
</dbReference>
<organism evidence="7 8">
    <name type="scientific">Enterococcus devriesei</name>
    <dbReference type="NCBI Taxonomy" id="319970"/>
    <lineage>
        <taxon>Bacteria</taxon>
        <taxon>Bacillati</taxon>
        <taxon>Bacillota</taxon>
        <taxon>Bacilli</taxon>
        <taxon>Lactobacillales</taxon>
        <taxon>Enterococcaceae</taxon>
        <taxon>Enterococcus</taxon>
    </lineage>
</organism>
<dbReference type="Pfam" id="PF01183">
    <property type="entry name" value="Glyco_hydro_25"/>
    <property type="match status" value="1"/>
</dbReference>
<evidence type="ECO:0000259" key="6">
    <source>
        <dbReference type="Pfam" id="PF18885"/>
    </source>
</evidence>
<evidence type="ECO:0000256" key="2">
    <source>
        <dbReference type="ARBA" id="ARBA00022801"/>
    </source>
</evidence>
<dbReference type="STRING" id="319970.RV00_GL003023"/>
<feature type="chain" id="PRO_5009880283" description="DUF5648 domain-containing protein" evidence="5">
    <location>
        <begin position="25"/>
        <end position="479"/>
    </location>
</feature>
<dbReference type="Proteomes" id="UP000183700">
    <property type="component" value="Unassembled WGS sequence"/>
</dbReference>
<dbReference type="SMART" id="SM00641">
    <property type="entry name" value="Glyco_25"/>
    <property type="match status" value="1"/>
</dbReference>
<accession>A0A1L8STK6</accession>
<evidence type="ECO:0000313" key="7">
    <source>
        <dbReference type="EMBL" id="OJG35192.1"/>
    </source>
</evidence>
<comment type="similarity">
    <text evidence="1">Belongs to the glycosyl hydrolase 25 family.</text>
</comment>
<evidence type="ECO:0000256" key="4">
    <source>
        <dbReference type="SAM" id="MobiDB-lite"/>
    </source>
</evidence>
<dbReference type="InterPro" id="IPR002053">
    <property type="entry name" value="Glyco_hydro_25"/>
</dbReference>
<comment type="caution">
    <text evidence="7">The sequence shown here is derived from an EMBL/GenBank/DDBJ whole genome shotgun (WGS) entry which is preliminary data.</text>
</comment>
<dbReference type="AlphaFoldDB" id="A0A1L8STK6"/>
<dbReference type="OrthoDB" id="2173042at2"/>
<gene>
    <name evidence="7" type="ORF">RV00_GL003023</name>
</gene>
<dbReference type="PROSITE" id="PS51904">
    <property type="entry name" value="GLYCOSYL_HYDROL_F25_2"/>
    <property type="match status" value="1"/>
</dbReference>
<evidence type="ECO:0000256" key="3">
    <source>
        <dbReference type="ARBA" id="ARBA00023295"/>
    </source>
</evidence>
<dbReference type="SUPFAM" id="SSF51445">
    <property type="entry name" value="(Trans)glycosidases"/>
    <property type="match status" value="1"/>
</dbReference>